<sequence>MKQLQTLFFFTFLGIILSGHAQNEGQDRSDDYLEFNDRKNVVHGVYLGLDMRYGQIDDKDAYLGGLKLAYVANQQFEVGFEGNFIYSDQEYFNTALGDIEDLIGAYGGLHLEPILFSKSLVNLSFPLLIGGGGVGYIDRDIIENDDIDQDLTEDDFDPFFLAEPGVSALFNISRYLQVEAGVKYRFTSKVTLRPNGINNLNGWSAGVGIKVGVFNMGRNRYKKNIGDEE</sequence>
<evidence type="ECO:0000313" key="2">
    <source>
        <dbReference type="Proteomes" id="UP001595191"/>
    </source>
</evidence>
<protein>
    <submittedName>
        <fullName evidence="1">Uncharacterized protein</fullName>
    </submittedName>
</protein>
<dbReference type="EMBL" id="JBHFPV010000002">
    <property type="protein sequence ID" value="MFH6603785.1"/>
    <property type="molecule type" value="Genomic_DNA"/>
</dbReference>
<dbReference type="Proteomes" id="UP001595191">
    <property type="component" value="Unassembled WGS sequence"/>
</dbReference>
<comment type="caution">
    <text evidence="1">The sequence shown here is derived from an EMBL/GenBank/DDBJ whole genome shotgun (WGS) entry which is preliminary data.</text>
</comment>
<reference evidence="1" key="1">
    <citation type="submission" date="2024-09" db="EMBL/GenBank/DDBJ databases">
        <authorList>
            <person name="Liu J."/>
        </authorList>
    </citation>
    <scope>NUCLEOTIDE SEQUENCE</scope>
    <source>
        <strain evidence="1">NBU2967</strain>
    </source>
</reference>
<keyword evidence="2" id="KW-1185">Reference proteome</keyword>
<name>A0ACC7LKM0_9FLAO</name>
<evidence type="ECO:0000313" key="1">
    <source>
        <dbReference type="EMBL" id="MFH6603785.1"/>
    </source>
</evidence>
<organism evidence="1 2">
    <name type="scientific">Meishania litoralis</name>
    <dbReference type="NCBI Taxonomy" id="3434685"/>
    <lineage>
        <taxon>Bacteria</taxon>
        <taxon>Pseudomonadati</taxon>
        <taxon>Bacteroidota</taxon>
        <taxon>Flavobacteriia</taxon>
        <taxon>Flavobacteriales</taxon>
        <taxon>Flavobacteriaceae</taxon>
        <taxon>Meishania</taxon>
    </lineage>
</organism>
<gene>
    <name evidence="1" type="ORF">ACEZ3G_09885</name>
</gene>
<proteinExistence type="predicted"/>
<accession>A0ACC7LKM0</accession>